<sequence length="73" mass="8287">MSNVPVLLVLAKALSKQEQEELLTQLENFVVLCFQVQQINKDFKKIRFAKSRICCHCAGTNVGSNGKNKCFQR</sequence>
<organism evidence="1 2">
    <name type="scientific">Clostridioides difficile</name>
    <name type="common">Peptoclostridium difficile</name>
    <dbReference type="NCBI Taxonomy" id="1496"/>
    <lineage>
        <taxon>Bacteria</taxon>
        <taxon>Bacillati</taxon>
        <taxon>Bacillota</taxon>
        <taxon>Clostridia</taxon>
        <taxon>Peptostreptococcales</taxon>
        <taxon>Peptostreptococcaceae</taxon>
        <taxon>Clostridioides</taxon>
    </lineage>
</organism>
<protein>
    <submittedName>
        <fullName evidence="1">CDGSH-type zinc finger protein</fullName>
    </submittedName>
</protein>
<gene>
    <name evidence="1" type="ORF">SAMEA1402399_02546</name>
</gene>
<accession>A0AB74QF58</accession>
<dbReference type="AlphaFoldDB" id="A0AB74QF58"/>
<reference evidence="1 2" key="1">
    <citation type="submission" date="2019-02" db="EMBL/GenBank/DDBJ databases">
        <authorList>
            <consortium name="Pathogen Informatics"/>
        </authorList>
    </citation>
    <scope>NUCLEOTIDE SEQUENCE [LARGE SCALE GENOMIC DNA]</scope>
    <source>
        <strain evidence="2">clo34</strain>
    </source>
</reference>
<comment type="caution">
    <text evidence="1">The sequence shown here is derived from an EMBL/GenBank/DDBJ whole genome shotgun (WGS) entry which is preliminary data.</text>
</comment>
<dbReference type="EMBL" id="CAADAN010000009">
    <property type="protein sequence ID" value="VFD33343.1"/>
    <property type="molecule type" value="Genomic_DNA"/>
</dbReference>
<evidence type="ECO:0000313" key="1">
    <source>
        <dbReference type="EMBL" id="VFD33343.1"/>
    </source>
</evidence>
<dbReference type="Proteomes" id="UP000411588">
    <property type="component" value="Unassembled WGS sequence"/>
</dbReference>
<name>A0AB74QF58_CLODI</name>
<evidence type="ECO:0000313" key="2">
    <source>
        <dbReference type="Proteomes" id="UP000411588"/>
    </source>
</evidence>
<proteinExistence type="predicted"/>
<dbReference type="RefSeq" id="WP_009901842.1">
    <property type="nucleotide sequence ID" value="NZ_CAADAK010000010.1"/>
</dbReference>